<feature type="transmembrane region" description="Helical" evidence="1">
    <location>
        <begin position="20"/>
        <end position="38"/>
    </location>
</feature>
<keyword evidence="1" id="KW-0812">Transmembrane</keyword>
<proteinExistence type="predicted"/>
<dbReference type="EMBL" id="MN740882">
    <property type="protein sequence ID" value="QHU16437.1"/>
    <property type="molecule type" value="Genomic_DNA"/>
</dbReference>
<name>A0A6C0KI15_9ZZZZ</name>
<organism evidence="2">
    <name type="scientific">viral metagenome</name>
    <dbReference type="NCBI Taxonomy" id="1070528"/>
    <lineage>
        <taxon>unclassified sequences</taxon>
        <taxon>metagenomes</taxon>
        <taxon>organismal metagenomes</taxon>
    </lineage>
</organism>
<reference evidence="2" key="1">
    <citation type="journal article" date="2020" name="Nature">
        <title>Giant virus diversity and host interactions through global metagenomics.</title>
        <authorList>
            <person name="Schulz F."/>
            <person name="Roux S."/>
            <person name="Paez-Espino D."/>
            <person name="Jungbluth S."/>
            <person name="Walsh D.A."/>
            <person name="Denef V.J."/>
            <person name="McMahon K.D."/>
            <person name="Konstantinidis K.T."/>
            <person name="Eloe-Fadrosh E.A."/>
            <person name="Kyrpides N.C."/>
            <person name="Woyke T."/>
        </authorList>
    </citation>
    <scope>NUCLEOTIDE SEQUENCE</scope>
    <source>
        <strain evidence="2">GVMAG-S-3300011013-78</strain>
    </source>
</reference>
<evidence type="ECO:0000256" key="1">
    <source>
        <dbReference type="SAM" id="Phobius"/>
    </source>
</evidence>
<protein>
    <submittedName>
        <fullName evidence="2">Uncharacterized protein</fullName>
    </submittedName>
</protein>
<sequence length="85" mass="10024">MYYNIYMIVERLLNSKEGKYIISMLLGFGLATLFRKVCKERNCLIFKAAPLEEIKNDVYQYGEECFRYEEQATTCDANKKIVEFA</sequence>
<dbReference type="AlphaFoldDB" id="A0A6C0KI15"/>
<keyword evidence="1" id="KW-0472">Membrane</keyword>
<keyword evidence="1" id="KW-1133">Transmembrane helix</keyword>
<accession>A0A6C0KI15</accession>
<evidence type="ECO:0000313" key="2">
    <source>
        <dbReference type="EMBL" id="QHU16437.1"/>
    </source>
</evidence>